<feature type="compositionally biased region" description="Basic residues" evidence="1">
    <location>
        <begin position="1"/>
        <end position="12"/>
    </location>
</feature>
<dbReference type="AlphaFoldDB" id="I0KW52"/>
<comment type="caution">
    <text evidence="2">The sequence shown here is derived from an EMBL/GenBank/DDBJ whole genome shotgun (WGS) entry which is preliminary data.</text>
</comment>
<evidence type="ECO:0000313" key="2">
    <source>
        <dbReference type="EMBL" id="CCH15799.1"/>
    </source>
</evidence>
<keyword evidence="3" id="KW-1185">Reference proteome</keyword>
<dbReference type="Proteomes" id="UP000003448">
    <property type="component" value="Unassembled WGS sequence"/>
</dbReference>
<name>I0KW52_9ACTN</name>
<dbReference type="STRING" id="1150864.MILUP08_40710"/>
<accession>I0KW52</accession>
<evidence type="ECO:0000313" key="3">
    <source>
        <dbReference type="Proteomes" id="UP000003448"/>
    </source>
</evidence>
<protein>
    <submittedName>
        <fullName evidence="2">Uncharacterized protein</fullName>
    </submittedName>
</protein>
<gene>
    <name evidence="2" type="ORF">MILUP08_40710</name>
</gene>
<feature type="region of interest" description="Disordered" evidence="1">
    <location>
        <begin position="1"/>
        <end position="27"/>
    </location>
</feature>
<reference evidence="3" key="1">
    <citation type="journal article" date="2012" name="J. Bacteriol.">
        <title>Genome Sequence of Micromonospora lupini Lupac 08, Isolated from Root Nodules of Lupinus angustifolius.</title>
        <authorList>
            <person name="Alonso-Vega P."/>
            <person name="Normand P."/>
            <person name="Bacigalupe R."/>
            <person name="Pujic P."/>
            <person name="Lajus A."/>
            <person name="Vallenet D."/>
            <person name="Carro L."/>
            <person name="Coll P."/>
            <person name="Trujillo M.E."/>
        </authorList>
    </citation>
    <scope>NUCLEOTIDE SEQUENCE [LARGE SCALE GENOMIC DNA]</scope>
    <source>
        <strain evidence="3">Lupac 08</strain>
    </source>
</reference>
<dbReference type="EMBL" id="CAIE01000010">
    <property type="protein sequence ID" value="CCH15799.1"/>
    <property type="molecule type" value="Genomic_DNA"/>
</dbReference>
<organism evidence="2 3">
    <name type="scientific">Micromonospora lupini str. Lupac 08</name>
    <dbReference type="NCBI Taxonomy" id="1150864"/>
    <lineage>
        <taxon>Bacteria</taxon>
        <taxon>Bacillati</taxon>
        <taxon>Actinomycetota</taxon>
        <taxon>Actinomycetes</taxon>
        <taxon>Micromonosporales</taxon>
        <taxon>Micromonosporaceae</taxon>
        <taxon>Micromonospora</taxon>
    </lineage>
</organism>
<sequence>MRRRPSGRRRTRNGWTSHALDDRQATHFTQSDHTVASLNPAAQELIIVSAGSASDARECAGSAERRSTAT</sequence>
<proteinExistence type="predicted"/>
<evidence type="ECO:0000256" key="1">
    <source>
        <dbReference type="SAM" id="MobiDB-lite"/>
    </source>
</evidence>